<feature type="region of interest" description="Disordered" evidence="1">
    <location>
        <begin position="205"/>
        <end position="238"/>
    </location>
</feature>
<gene>
    <name evidence="2" type="ORF">AOQ84DRAFT_224636</name>
</gene>
<feature type="region of interest" description="Disordered" evidence="1">
    <location>
        <begin position="81"/>
        <end position="132"/>
    </location>
</feature>
<dbReference type="Proteomes" id="UP000250140">
    <property type="component" value="Unassembled WGS sequence"/>
</dbReference>
<dbReference type="AlphaFoldDB" id="A0A8E2JQT4"/>
<evidence type="ECO:0000313" key="3">
    <source>
        <dbReference type="Proteomes" id="UP000250140"/>
    </source>
</evidence>
<protein>
    <submittedName>
        <fullName evidence="2">Uncharacterized protein</fullName>
    </submittedName>
</protein>
<evidence type="ECO:0000313" key="2">
    <source>
        <dbReference type="EMBL" id="OCL05674.1"/>
    </source>
</evidence>
<evidence type="ECO:0000256" key="1">
    <source>
        <dbReference type="SAM" id="MobiDB-lite"/>
    </source>
</evidence>
<proteinExistence type="predicted"/>
<accession>A0A8E2JQT4</accession>
<keyword evidence="3" id="KW-1185">Reference proteome</keyword>
<name>A0A8E2JQT4_9PEZI</name>
<feature type="compositionally biased region" description="Low complexity" evidence="1">
    <location>
        <begin position="119"/>
        <end position="132"/>
    </location>
</feature>
<dbReference type="EMBL" id="KV750239">
    <property type="protein sequence ID" value="OCL05674.1"/>
    <property type="molecule type" value="Genomic_DNA"/>
</dbReference>
<organism evidence="2 3">
    <name type="scientific">Glonium stellatum</name>
    <dbReference type="NCBI Taxonomy" id="574774"/>
    <lineage>
        <taxon>Eukaryota</taxon>
        <taxon>Fungi</taxon>
        <taxon>Dikarya</taxon>
        <taxon>Ascomycota</taxon>
        <taxon>Pezizomycotina</taxon>
        <taxon>Dothideomycetes</taxon>
        <taxon>Pleosporomycetidae</taxon>
        <taxon>Gloniales</taxon>
        <taxon>Gloniaceae</taxon>
        <taxon>Glonium</taxon>
    </lineage>
</organism>
<sequence>MPLWGVDAHVDAFPTAASDHDDEHGNNYLPVPHARIMRWEVAAEAALPFAPAAARKSQSSSLLSSPSLTGVEWFACMHRLPHSPESSGGQRGERAGTGARAGAEGQGTVDGSGHPVPSPTTSLPSPLSTTTTAAAAAVPGRLPLLTAWLHGAAPLLLPPAALLQVLDWGWRGHGCHGIGSRNLFLLPPFVVDCHPRAMLAQMEARRPWAAHRSPQSPPEPMEPTEPAEPTESTKCPEAKLSTRALVVVTVPRAIHIRQSPLR</sequence>
<reference evidence="2 3" key="1">
    <citation type="journal article" date="2016" name="Nat. Commun.">
        <title>Ectomycorrhizal ecology is imprinted in the genome of the dominant symbiotic fungus Cenococcum geophilum.</title>
        <authorList>
            <consortium name="DOE Joint Genome Institute"/>
            <person name="Peter M."/>
            <person name="Kohler A."/>
            <person name="Ohm R.A."/>
            <person name="Kuo A."/>
            <person name="Krutzmann J."/>
            <person name="Morin E."/>
            <person name="Arend M."/>
            <person name="Barry K.W."/>
            <person name="Binder M."/>
            <person name="Choi C."/>
            <person name="Clum A."/>
            <person name="Copeland A."/>
            <person name="Grisel N."/>
            <person name="Haridas S."/>
            <person name="Kipfer T."/>
            <person name="LaButti K."/>
            <person name="Lindquist E."/>
            <person name="Lipzen A."/>
            <person name="Maire R."/>
            <person name="Meier B."/>
            <person name="Mihaltcheva S."/>
            <person name="Molinier V."/>
            <person name="Murat C."/>
            <person name="Poggeler S."/>
            <person name="Quandt C.A."/>
            <person name="Sperisen C."/>
            <person name="Tritt A."/>
            <person name="Tisserant E."/>
            <person name="Crous P.W."/>
            <person name="Henrissat B."/>
            <person name="Nehls U."/>
            <person name="Egli S."/>
            <person name="Spatafora J.W."/>
            <person name="Grigoriev I.V."/>
            <person name="Martin F.M."/>
        </authorList>
    </citation>
    <scope>NUCLEOTIDE SEQUENCE [LARGE SCALE GENOMIC DNA]</scope>
    <source>
        <strain evidence="2 3">CBS 207.34</strain>
    </source>
</reference>